<accession>A0A1F7YZP2</accession>
<feature type="transmembrane region" description="Helical" evidence="1">
    <location>
        <begin position="54"/>
        <end position="74"/>
    </location>
</feature>
<dbReference type="EMBL" id="MGGP01000012">
    <property type="protein sequence ID" value="OGM32826.1"/>
    <property type="molecule type" value="Genomic_DNA"/>
</dbReference>
<organism evidence="2 3">
    <name type="scientific">Candidatus Woesebacteria bacterium RIFCSPHIGHO2_01_FULL_44_21</name>
    <dbReference type="NCBI Taxonomy" id="1802503"/>
    <lineage>
        <taxon>Bacteria</taxon>
        <taxon>Candidatus Woeseibacteriota</taxon>
    </lineage>
</organism>
<proteinExistence type="predicted"/>
<comment type="caution">
    <text evidence="2">The sequence shown here is derived from an EMBL/GenBank/DDBJ whole genome shotgun (WGS) entry which is preliminary data.</text>
</comment>
<feature type="transmembrane region" description="Helical" evidence="1">
    <location>
        <begin position="534"/>
        <end position="552"/>
    </location>
</feature>
<evidence type="ECO:0000313" key="2">
    <source>
        <dbReference type="EMBL" id="OGM32826.1"/>
    </source>
</evidence>
<feature type="transmembrane region" description="Helical" evidence="1">
    <location>
        <begin position="162"/>
        <end position="179"/>
    </location>
</feature>
<protein>
    <submittedName>
        <fullName evidence="2">Uncharacterized protein</fullName>
    </submittedName>
</protein>
<sequence>MLGISVLSSLLLGSALGKAIASFLVYRLGINFYSASLGIPTFSQDLALAKSFDLLDFALTLIFTITNFIFLHYFLKSKNKFVNIASLIFNFILFLQVHFAAYNLLHILIFLSCFHFLLIITTKTRLKLKDISNLTSENLILITNGILCGFYLLLVINQFTTTILPLTALVLTPILYLLFQHKLLRSQTHLILIFSAVLPTNMVWLVVVGAIAILLTFIFKQNRDFVFKFLYPSTFIVLAVYNPLYALGHFDSVEEGFWLGWLAGLKDGKALYRDIAAYHPPLIIWILSIFNNTRLLLHLLQILGVIFYFFLVKKLLKNKSGIFIVMLVAIAMTTIMVRNNVEIRLGVGLLSLALLSRPKLAGAVAALALFTSIEVGVAAIIAGVLGTILFKKRNIIKYLCGFFVTSSPIFIVLVVQESLLPMLTQISFYAQAFSGGYLNLPIERSVNSAFIHWHIVNQYISNYPFFWELARAGLIAGILIAIIKKEKLAATLGIFGLILFRSALGRSDFYHLLFPLLVAVPLIFFALERLKHKHLVPVFSLLLVFVFARNIVNASFIEAKLYSLQTYGKAVGEQEQLFTDDQTKLVQYIKEHTGINDKIFAYPWQPEIYYLTEKSNPTKYYTPYAFFTEEHQKEMIQELQLGKPALVIYNPEMKFANQVPDSLPLINKYILENFEEVESIGNYKVMVEKTSF</sequence>
<keyword evidence="1" id="KW-0472">Membrane</keyword>
<keyword evidence="1" id="KW-0812">Transmembrane</keyword>
<dbReference type="Proteomes" id="UP000178870">
    <property type="component" value="Unassembled WGS sequence"/>
</dbReference>
<feature type="transmembrane region" description="Helical" evidence="1">
    <location>
        <begin position="107"/>
        <end position="126"/>
    </location>
</feature>
<keyword evidence="1" id="KW-1133">Transmembrane helix</keyword>
<feature type="transmembrane region" description="Helical" evidence="1">
    <location>
        <begin position="465"/>
        <end position="483"/>
    </location>
</feature>
<feature type="transmembrane region" description="Helical" evidence="1">
    <location>
        <begin position="295"/>
        <end position="311"/>
    </location>
</feature>
<dbReference type="AlphaFoldDB" id="A0A1F7YZP2"/>
<evidence type="ECO:0000256" key="1">
    <source>
        <dbReference type="SAM" id="Phobius"/>
    </source>
</evidence>
<name>A0A1F7YZP2_9BACT</name>
<feature type="transmembrane region" description="Helical" evidence="1">
    <location>
        <begin position="191"/>
        <end position="217"/>
    </location>
</feature>
<feature type="transmembrane region" description="Helical" evidence="1">
    <location>
        <begin position="361"/>
        <end position="388"/>
    </location>
</feature>
<evidence type="ECO:0000313" key="3">
    <source>
        <dbReference type="Proteomes" id="UP000178870"/>
    </source>
</evidence>
<feature type="transmembrane region" description="Helical" evidence="1">
    <location>
        <begin position="510"/>
        <end position="527"/>
    </location>
</feature>
<feature type="transmembrane region" description="Helical" evidence="1">
    <location>
        <begin position="229"/>
        <end position="250"/>
    </location>
</feature>
<feature type="transmembrane region" description="Helical" evidence="1">
    <location>
        <begin position="138"/>
        <end position="156"/>
    </location>
</feature>
<reference evidence="2 3" key="1">
    <citation type="journal article" date="2016" name="Nat. Commun.">
        <title>Thousands of microbial genomes shed light on interconnected biogeochemical processes in an aquifer system.</title>
        <authorList>
            <person name="Anantharaman K."/>
            <person name="Brown C.T."/>
            <person name="Hug L.A."/>
            <person name="Sharon I."/>
            <person name="Castelle C.J."/>
            <person name="Probst A.J."/>
            <person name="Thomas B.C."/>
            <person name="Singh A."/>
            <person name="Wilkins M.J."/>
            <person name="Karaoz U."/>
            <person name="Brodie E.L."/>
            <person name="Williams K.H."/>
            <person name="Hubbard S.S."/>
            <person name="Banfield J.F."/>
        </authorList>
    </citation>
    <scope>NUCLEOTIDE SEQUENCE [LARGE SCALE GENOMIC DNA]</scope>
</reference>
<gene>
    <name evidence="2" type="ORF">A2803_05770</name>
</gene>
<feature type="transmembrane region" description="Helical" evidence="1">
    <location>
        <begin position="323"/>
        <end position="341"/>
    </location>
</feature>
<feature type="transmembrane region" description="Helical" evidence="1">
    <location>
        <begin position="488"/>
        <end position="504"/>
    </location>
</feature>
<feature type="transmembrane region" description="Helical" evidence="1">
    <location>
        <begin position="395"/>
        <end position="415"/>
    </location>
</feature>